<dbReference type="PANTHER" id="PTHR47926:SF395">
    <property type="entry name" value="TETRATRICOPEPTIDE-LIKE HELICAL DOMAIN, DYW DOMAIN PROTEIN-RELATED"/>
    <property type="match status" value="1"/>
</dbReference>
<evidence type="ECO:0000313" key="3">
    <source>
        <dbReference type="Proteomes" id="UP001054252"/>
    </source>
</evidence>
<dbReference type="InterPro" id="IPR046960">
    <property type="entry name" value="PPR_At4g14850-like_plant"/>
</dbReference>
<name>A0AAV5H8Y4_9ROSI</name>
<dbReference type="GO" id="GO:0009451">
    <property type="term" value="P:RNA modification"/>
    <property type="evidence" value="ECO:0007669"/>
    <property type="project" value="InterPro"/>
</dbReference>
<dbReference type="EMBL" id="BPVZ01000001">
    <property type="protein sequence ID" value="GKU85323.1"/>
    <property type="molecule type" value="Genomic_DNA"/>
</dbReference>
<dbReference type="GO" id="GO:0003723">
    <property type="term" value="F:RNA binding"/>
    <property type="evidence" value="ECO:0007669"/>
    <property type="project" value="InterPro"/>
</dbReference>
<feature type="signal peptide" evidence="1">
    <location>
        <begin position="1"/>
        <end position="22"/>
    </location>
</feature>
<comment type="caution">
    <text evidence="2">The sequence shown here is derived from an EMBL/GenBank/DDBJ whole genome shotgun (WGS) entry which is preliminary data.</text>
</comment>
<dbReference type="InterPro" id="IPR011990">
    <property type="entry name" value="TPR-like_helical_dom_sf"/>
</dbReference>
<dbReference type="Proteomes" id="UP001054252">
    <property type="component" value="Unassembled WGS sequence"/>
</dbReference>
<gene>
    <name evidence="2" type="ORF">SLEP1_g3</name>
</gene>
<evidence type="ECO:0000256" key="1">
    <source>
        <dbReference type="SAM" id="SignalP"/>
    </source>
</evidence>
<keyword evidence="3" id="KW-1185">Reference proteome</keyword>
<evidence type="ECO:0000313" key="2">
    <source>
        <dbReference type="EMBL" id="GKU85323.1"/>
    </source>
</evidence>
<protein>
    <recommendedName>
        <fullName evidence="4">Pentatricopeptide repeat-containing protein</fullName>
    </recommendedName>
</protein>
<reference evidence="2 3" key="1">
    <citation type="journal article" date="2021" name="Commun. Biol.">
        <title>The genome of Shorea leprosula (Dipterocarpaceae) highlights the ecological relevance of drought in aseasonal tropical rainforests.</title>
        <authorList>
            <person name="Ng K.K.S."/>
            <person name="Kobayashi M.J."/>
            <person name="Fawcett J.A."/>
            <person name="Hatakeyama M."/>
            <person name="Paape T."/>
            <person name="Ng C.H."/>
            <person name="Ang C.C."/>
            <person name="Tnah L.H."/>
            <person name="Lee C.T."/>
            <person name="Nishiyama T."/>
            <person name="Sese J."/>
            <person name="O'Brien M.J."/>
            <person name="Copetti D."/>
            <person name="Mohd Noor M.I."/>
            <person name="Ong R.C."/>
            <person name="Putra M."/>
            <person name="Sireger I.Z."/>
            <person name="Indrioko S."/>
            <person name="Kosugi Y."/>
            <person name="Izuno A."/>
            <person name="Isagi Y."/>
            <person name="Lee S.L."/>
            <person name="Shimizu K.K."/>
        </authorList>
    </citation>
    <scope>NUCLEOTIDE SEQUENCE [LARGE SCALE GENOMIC DNA]</scope>
    <source>
        <strain evidence="2">214</strain>
    </source>
</reference>
<dbReference type="Gene3D" id="1.25.40.10">
    <property type="entry name" value="Tetratricopeptide repeat domain"/>
    <property type="match status" value="1"/>
</dbReference>
<feature type="chain" id="PRO_5044022793" description="Pentatricopeptide repeat-containing protein" evidence="1">
    <location>
        <begin position="23"/>
        <end position="123"/>
    </location>
</feature>
<evidence type="ECO:0008006" key="4">
    <source>
        <dbReference type="Google" id="ProtNLM"/>
    </source>
</evidence>
<dbReference type="PANTHER" id="PTHR47926">
    <property type="entry name" value="PENTATRICOPEPTIDE REPEAT-CONTAINING PROTEIN"/>
    <property type="match status" value="1"/>
</dbReference>
<keyword evidence="1" id="KW-0732">Signal</keyword>
<organism evidence="2 3">
    <name type="scientific">Rubroshorea leprosula</name>
    <dbReference type="NCBI Taxonomy" id="152421"/>
    <lineage>
        <taxon>Eukaryota</taxon>
        <taxon>Viridiplantae</taxon>
        <taxon>Streptophyta</taxon>
        <taxon>Embryophyta</taxon>
        <taxon>Tracheophyta</taxon>
        <taxon>Spermatophyta</taxon>
        <taxon>Magnoliopsida</taxon>
        <taxon>eudicotyledons</taxon>
        <taxon>Gunneridae</taxon>
        <taxon>Pentapetalae</taxon>
        <taxon>rosids</taxon>
        <taxon>malvids</taxon>
        <taxon>Malvales</taxon>
        <taxon>Dipterocarpaceae</taxon>
        <taxon>Rubroshorea</taxon>
    </lineage>
</organism>
<sequence length="123" mass="13550">MHLGSVTPNNLTYLALLVACFGLQELQEGRQIHGLLWKLGIQSDLCIESALKDMYSKCGNVKGAWQIFDSAQDLDAEGIQIDPNMVSAILGVFGEDTSLGLDYPKTPHGETYKFEYIVVKTVL</sequence>
<proteinExistence type="predicted"/>
<dbReference type="AlphaFoldDB" id="A0AAV5H8Y4"/>
<accession>A0AAV5H8Y4</accession>